<feature type="region of interest" description="Disordered" evidence="1">
    <location>
        <begin position="1"/>
        <end position="20"/>
    </location>
</feature>
<dbReference type="EMBL" id="NMPR01000152">
    <property type="protein sequence ID" value="KAA8629033.1"/>
    <property type="molecule type" value="Genomic_DNA"/>
</dbReference>
<sequence length="254" mass="28474">MATRIVTVQPEIGPPAPARADDQHLKFTRFHEHGAPKKATPGQLLWPVVLTIQREDPTKRVDFEVDVTWIAVSDSGTAMPQVQPQEVEGVVVKKILDHDLPPTCRLGHGTTAQEYRFPPGTTLNDSPIVHVVIQNLKAPRNDVYPRQADAAPTFRLFIRLYDVVQDQQGRMVRNVFFNTCLRCSDSTFWGTLAVGAGTHTLLQYPGNAFPPPFRGPNDTVDDSQPPKLKMSPWHAWFLVHLKAAEKIGDYEKEL</sequence>
<reference evidence="2 3" key="1">
    <citation type="submission" date="2017-07" db="EMBL/GenBank/DDBJ databases">
        <title>Genome sequence of the Sordaria macrospora wild type strain R19027.</title>
        <authorList>
            <person name="Nowrousian M."/>
            <person name="Teichert I."/>
            <person name="Kueck U."/>
        </authorList>
    </citation>
    <scope>NUCLEOTIDE SEQUENCE [LARGE SCALE GENOMIC DNA]</scope>
    <source>
        <strain evidence="2 3">R19027</strain>
        <tissue evidence="2">Mycelium</tissue>
    </source>
</reference>
<name>A0A8S8ZFZ1_SORMA</name>
<protein>
    <submittedName>
        <fullName evidence="2">Uncharacterized protein</fullName>
    </submittedName>
</protein>
<accession>A0A8S8ZFZ1</accession>
<evidence type="ECO:0000313" key="3">
    <source>
        <dbReference type="Proteomes" id="UP000433876"/>
    </source>
</evidence>
<comment type="caution">
    <text evidence="2">The sequence shown here is derived from an EMBL/GenBank/DDBJ whole genome shotgun (WGS) entry which is preliminary data.</text>
</comment>
<dbReference type="AlphaFoldDB" id="A0A8S8ZFZ1"/>
<dbReference type="Proteomes" id="UP000433876">
    <property type="component" value="Unassembled WGS sequence"/>
</dbReference>
<organism evidence="2 3">
    <name type="scientific">Sordaria macrospora</name>
    <dbReference type="NCBI Taxonomy" id="5147"/>
    <lineage>
        <taxon>Eukaryota</taxon>
        <taxon>Fungi</taxon>
        <taxon>Dikarya</taxon>
        <taxon>Ascomycota</taxon>
        <taxon>Pezizomycotina</taxon>
        <taxon>Sordariomycetes</taxon>
        <taxon>Sordariomycetidae</taxon>
        <taxon>Sordariales</taxon>
        <taxon>Sordariaceae</taxon>
        <taxon>Sordaria</taxon>
    </lineage>
</organism>
<evidence type="ECO:0000313" key="2">
    <source>
        <dbReference type="EMBL" id="KAA8629033.1"/>
    </source>
</evidence>
<dbReference type="VEuPathDB" id="FungiDB:SMAC_03346"/>
<proteinExistence type="predicted"/>
<gene>
    <name evidence="2" type="ORF">SMACR_03346</name>
</gene>
<evidence type="ECO:0000256" key="1">
    <source>
        <dbReference type="SAM" id="MobiDB-lite"/>
    </source>
</evidence>